<name>A0A0F8Z6U2_9ZZZZ</name>
<evidence type="ECO:0000256" key="2">
    <source>
        <dbReference type="SAM" id="MobiDB-lite"/>
    </source>
</evidence>
<dbReference type="EMBL" id="LAZR01049521">
    <property type="protein sequence ID" value="KKK89452.1"/>
    <property type="molecule type" value="Genomic_DNA"/>
</dbReference>
<comment type="caution">
    <text evidence="3">The sequence shown here is derived from an EMBL/GenBank/DDBJ whole genome shotgun (WGS) entry which is preliminary data.</text>
</comment>
<gene>
    <name evidence="3" type="ORF">LCGC14_2732930</name>
</gene>
<dbReference type="AlphaFoldDB" id="A0A0F8Z6U2"/>
<evidence type="ECO:0000313" key="3">
    <source>
        <dbReference type="EMBL" id="KKK89452.1"/>
    </source>
</evidence>
<evidence type="ECO:0000256" key="1">
    <source>
        <dbReference type="SAM" id="Coils"/>
    </source>
</evidence>
<feature type="region of interest" description="Disordered" evidence="2">
    <location>
        <begin position="116"/>
        <end position="144"/>
    </location>
</feature>
<reference evidence="3" key="1">
    <citation type="journal article" date="2015" name="Nature">
        <title>Complex archaea that bridge the gap between prokaryotes and eukaryotes.</title>
        <authorList>
            <person name="Spang A."/>
            <person name="Saw J.H."/>
            <person name="Jorgensen S.L."/>
            <person name="Zaremba-Niedzwiedzka K."/>
            <person name="Martijn J."/>
            <person name="Lind A.E."/>
            <person name="van Eijk R."/>
            <person name="Schleper C."/>
            <person name="Guy L."/>
            <person name="Ettema T.J."/>
        </authorList>
    </citation>
    <scope>NUCLEOTIDE SEQUENCE</scope>
</reference>
<accession>A0A0F8Z6U2</accession>
<feature type="compositionally biased region" description="Basic and acidic residues" evidence="2">
    <location>
        <begin position="116"/>
        <end position="136"/>
    </location>
</feature>
<organism evidence="3">
    <name type="scientific">marine sediment metagenome</name>
    <dbReference type="NCBI Taxonomy" id="412755"/>
    <lineage>
        <taxon>unclassified sequences</taxon>
        <taxon>metagenomes</taxon>
        <taxon>ecological metagenomes</taxon>
    </lineage>
</organism>
<keyword evidence="1" id="KW-0175">Coiled coil</keyword>
<sequence length="144" mass="17422">MFENFLGNLKQKFQDHLNRKEEEKREMEKMQREIDFERKRVFQDEFKKNALKIAVGQAKKDAANKSGLQKLRSLNRLRRLNEPNATDPGNFFANFSAYTQRNLAKREENLKRTQAMREEAKRIREEDMKKRMEQRQNRTPSMVR</sequence>
<evidence type="ECO:0008006" key="4">
    <source>
        <dbReference type="Google" id="ProtNLM"/>
    </source>
</evidence>
<protein>
    <recommendedName>
        <fullName evidence="4">Trichohyalin-plectin-homology domain-containing protein</fullName>
    </recommendedName>
</protein>
<feature type="coiled-coil region" evidence="1">
    <location>
        <begin position="6"/>
        <end position="40"/>
    </location>
</feature>
<proteinExistence type="predicted"/>